<accession>I0UWS3</accession>
<evidence type="ECO:0000313" key="1">
    <source>
        <dbReference type="EMBL" id="EID52326.1"/>
    </source>
</evidence>
<dbReference type="OrthoDB" id="7859927at2"/>
<reference evidence="1 2" key="1">
    <citation type="submission" date="2012-01" db="EMBL/GenBank/DDBJ databases">
        <title>Improved High-Quality Draft sequence of Saccharomonospora xinjiangensis XJ-54.</title>
        <authorList>
            <consortium name="US DOE Joint Genome Institute"/>
            <person name="Lucas S."/>
            <person name="Han J."/>
            <person name="Lapidus A."/>
            <person name="Cheng J.-F."/>
            <person name="Goodwin L."/>
            <person name="Pitluck S."/>
            <person name="Peters L."/>
            <person name="Mikhailova N."/>
            <person name="Teshima H."/>
            <person name="Detter J.C."/>
            <person name="Han C."/>
            <person name="Tapia R."/>
            <person name="Land M."/>
            <person name="Hauser L."/>
            <person name="Kyrpides N."/>
            <person name="Ivanova N."/>
            <person name="Pagani I."/>
            <person name="Brambilla E.-M."/>
            <person name="Klenk H.-P."/>
            <person name="Woyke T."/>
        </authorList>
    </citation>
    <scope>NUCLEOTIDE SEQUENCE [LARGE SCALE GENOMIC DNA]</scope>
    <source>
        <strain evidence="1 2">XJ-54</strain>
    </source>
</reference>
<sequence>MIFGALSTNCFHCVDFDVLNGPTELAQFARGVSGMTCPLCGEKVEGYTLLADETDVPTLREGTWNRGAAPAPGFERFFAEHDGAYRSVHDVTEALRGQVSRSHGMSRRDRCAALTRQFNEAIAVIAFDEGRRAHERGDHTLARRAFGIAAGSNDQEVRAHAGFRLGMLDTEEGDVAAAARSYRRASETTVREVRAAALFQVGLSLRELGDADGAQAAFKDCLACEIDFVSGMAAFQCGTLLEERRRTVEARDMYALAVDLGLEGSTEAAINLGALEEAAGRWERARELWAYAFTSKDKRVRASAAFNLGRAWERGGRLRKAKAFYRIAARSPEKDLAERARVYRCTASKMWQPGR</sequence>
<dbReference type="Gene3D" id="1.25.40.10">
    <property type="entry name" value="Tetratricopeptide repeat domain"/>
    <property type="match status" value="1"/>
</dbReference>
<name>I0UWS3_9PSEU</name>
<dbReference type="HOGENOM" id="CLU_780511_0_0_11"/>
<dbReference type="InterPro" id="IPR019734">
    <property type="entry name" value="TPR_rpt"/>
</dbReference>
<dbReference type="InterPro" id="IPR011990">
    <property type="entry name" value="TPR-like_helical_dom_sf"/>
</dbReference>
<dbReference type="eggNOG" id="COG0457">
    <property type="taxonomic scope" value="Bacteria"/>
</dbReference>
<dbReference type="SUPFAM" id="SSF48452">
    <property type="entry name" value="TPR-like"/>
    <property type="match status" value="1"/>
</dbReference>
<evidence type="ECO:0000313" key="2">
    <source>
        <dbReference type="Proteomes" id="UP000004691"/>
    </source>
</evidence>
<dbReference type="EMBL" id="JH636049">
    <property type="protein sequence ID" value="EID52326.1"/>
    <property type="molecule type" value="Genomic_DNA"/>
</dbReference>
<dbReference type="STRING" id="882086.SacxiDRAFT_0037"/>
<dbReference type="AlphaFoldDB" id="I0UWS3"/>
<dbReference type="Proteomes" id="UP000004691">
    <property type="component" value="Unassembled WGS sequence"/>
</dbReference>
<dbReference type="Pfam" id="PF13174">
    <property type="entry name" value="TPR_6"/>
    <property type="match status" value="1"/>
</dbReference>
<organism evidence="1 2">
    <name type="scientific">Saccharomonospora xinjiangensis XJ-54</name>
    <dbReference type="NCBI Taxonomy" id="882086"/>
    <lineage>
        <taxon>Bacteria</taxon>
        <taxon>Bacillati</taxon>
        <taxon>Actinomycetota</taxon>
        <taxon>Actinomycetes</taxon>
        <taxon>Pseudonocardiales</taxon>
        <taxon>Pseudonocardiaceae</taxon>
        <taxon>Saccharomonospora</taxon>
    </lineage>
</organism>
<dbReference type="RefSeq" id="WP_006236415.1">
    <property type="nucleotide sequence ID" value="NZ_JH636049.1"/>
</dbReference>
<protein>
    <submittedName>
        <fullName evidence="1">Uncharacterized protein</fullName>
    </submittedName>
</protein>
<keyword evidence="2" id="KW-1185">Reference proteome</keyword>
<gene>
    <name evidence="1" type="ORF">SacxiDRAFT_0037</name>
</gene>
<proteinExistence type="predicted"/>